<dbReference type="EMBL" id="BBMR01000006">
    <property type="protein sequence ID" value="GAL20657.1"/>
    <property type="molecule type" value="Genomic_DNA"/>
</dbReference>
<proteinExistence type="predicted"/>
<keyword evidence="6" id="KW-1185">Reference proteome</keyword>
<keyword evidence="1 3" id="KW-0597">Phosphoprotein</keyword>
<keyword evidence="2" id="KW-0902">Two-component regulatory system</keyword>
<accession>A0A090SMN9</accession>
<dbReference type="PANTHER" id="PTHR45339:SF1">
    <property type="entry name" value="HYBRID SIGNAL TRANSDUCTION HISTIDINE KINASE J"/>
    <property type="match status" value="1"/>
</dbReference>
<dbReference type="AlphaFoldDB" id="A0A090SMN9"/>
<dbReference type="SMART" id="SM00448">
    <property type="entry name" value="REC"/>
    <property type="match status" value="1"/>
</dbReference>
<reference evidence="5 6" key="1">
    <citation type="submission" date="2014-09" db="EMBL/GenBank/DDBJ databases">
        <title>Vibrio maritimus JCM 19235. (C45) whole genome shotgun sequence.</title>
        <authorList>
            <person name="Sawabe T."/>
            <person name="Meirelles P."/>
            <person name="Nakanishi M."/>
            <person name="Sayaka M."/>
            <person name="Hattori M."/>
            <person name="Ohkuma M."/>
        </authorList>
    </citation>
    <scope>NUCLEOTIDE SEQUENCE [LARGE SCALE GENOMIC DNA]</scope>
    <source>
        <strain evidence="6">JCM19235</strain>
    </source>
</reference>
<dbReference type="Proteomes" id="UP000029228">
    <property type="component" value="Unassembled WGS sequence"/>
</dbReference>
<comment type="caution">
    <text evidence="5">The sequence shown here is derived from an EMBL/GenBank/DDBJ whole genome shotgun (WGS) entry which is preliminary data.</text>
</comment>
<evidence type="ECO:0000259" key="4">
    <source>
        <dbReference type="PROSITE" id="PS50110"/>
    </source>
</evidence>
<dbReference type="Pfam" id="PF00072">
    <property type="entry name" value="Response_reg"/>
    <property type="match status" value="1"/>
</dbReference>
<dbReference type="STRING" id="990268.JCM19235_3659"/>
<evidence type="ECO:0000256" key="3">
    <source>
        <dbReference type="PROSITE-ProRule" id="PRU00169"/>
    </source>
</evidence>
<evidence type="ECO:0000313" key="6">
    <source>
        <dbReference type="Proteomes" id="UP000029228"/>
    </source>
</evidence>
<feature type="modified residue" description="4-aspartylphosphate" evidence="3">
    <location>
        <position position="92"/>
    </location>
</feature>
<feature type="domain" description="Response regulatory" evidence="4">
    <location>
        <begin position="41"/>
        <end position="162"/>
    </location>
</feature>
<protein>
    <submittedName>
        <fullName evidence="5">CheY-like receiver</fullName>
    </submittedName>
</protein>
<gene>
    <name evidence="5" type="ORF">JCM19235_3659</name>
</gene>
<dbReference type="PANTHER" id="PTHR45339">
    <property type="entry name" value="HYBRID SIGNAL TRANSDUCTION HISTIDINE KINASE J"/>
    <property type="match status" value="1"/>
</dbReference>
<evidence type="ECO:0000313" key="5">
    <source>
        <dbReference type="EMBL" id="GAL20657.1"/>
    </source>
</evidence>
<dbReference type="Gene3D" id="3.40.50.2300">
    <property type="match status" value="1"/>
</dbReference>
<dbReference type="InterPro" id="IPR011006">
    <property type="entry name" value="CheY-like_superfamily"/>
</dbReference>
<evidence type="ECO:0000256" key="2">
    <source>
        <dbReference type="ARBA" id="ARBA00023012"/>
    </source>
</evidence>
<dbReference type="PROSITE" id="PS50110">
    <property type="entry name" value="RESPONSE_REGULATORY"/>
    <property type="match status" value="1"/>
</dbReference>
<dbReference type="InterPro" id="IPR001789">
    <property type="entry name" value="Sig_transdc_resp-reg_receiver"/>
</dbReference>
<dbReference type="GO" id="GO:0000160">
    <property type="term" value="P:phosphorelay signal transduction system"/>
    <property type="evidence" value="ECO:0007669"/>
    <property type="project" value="UniProtKB-KW"/>
</dbReference>
<dbReference type="SUPFAM" id="SSF52172">
    <property type="entry name" value="CheY-like"/>
    <property type="match status" value="1"/>
</dbReference>
<organism evidence="5 6">
    <name type="scientific">Vibrio maritimus</name>
    <dbReference type="NCBI Taxonomy" id="990268"/>
    <lineage>
        <taxon>Bacteria</taxon>
        <taxon>Pseudomonadati</taxon>
        <taxon>Pseudomonadota</taxon>
        <taxon>Gammaproteobacteria</taxon>
        <taxon>Vibrionales</taxon>
        <taxon>Vibrionaceae</taxon>
        <taxon>Vibrio</taxon>
    </lineage>
</organism>
<dbReference type="OrthoDB" id="9796655at2"/>
<dbReference type="CDD" id="cd17546">
    <property type="entry name" value="REC_hyHK_CKI1_RcsC-like"/>
    <property type="match status" value="1"/>
</dbReference>
<name>A0A090SMN9_9VIBR</name>
<sequence>MGKTREPKLEVVGGGDPADQIRVKPTQPTLQEMAKSPDNQSILLVEDNLVNQKVASLLLKKSGYHVDIANNGQEALNFLCDDNNYYHVVLMDCMMPVKDGFTASEEFRLYEEQYNKARTPIIALTASVLDDDIQRCTDSGMDDYVSKPFNKSVLLEKIKTIRELPE</sequence>
<evidence type="ECO:0000256" key="1">
    <source>
        <dbReference type="ARBA" id="ARBA00022553"/>
    </source>
</evidence>